<accession>A0A934JRH5</accession>
<sequence length="304" mass="32935">MSRSASVLSDLWPYALTTIALVGAWVFVLAELGYLTSPDVRAWRRLAALRGYAGPQTRLERAAERSPAIRRLQDELDLHRLLAIAGRDETEPAFLGRTVFLALLAFTVILVVDVGSRVAGGFAIPPLAAVLTAVGVVLLRFAALRAAARRRQDVAGRTLGDMMMLVAILTDGRGLQVEDAIRILSRCATTPDLRTLVDGGWRRLIPSRPHNTADLYRAIGDEFRIPQFVFVADALVTTNVGIAERDTYTRVAGAVYQQRLTEARMRSARARILVTLPVAGMLIPLLLLLGAPTFQSISAGLGGG</sequence>
<dbReference type="Proteomes" id="UP000248724">
    <property type="component" value="Unassembled WGS sequence"/>
</dbReference>
<gene>
    <name evidence="3" type="ORF">DLM65_09425</name>
    <name evidence="2" type="ORF">JF886_05270</name>
</gene>
<keyword evidence="1" id="KW-1133">Transmembrane helix</keyword>
<evidence type="ECO:0000256" key="1">
    <source>
        <dbReference type="SAM" id="Phobius"/>
    </source>
</evidence>
<dbReference type="EMBL" id="QHBU01000181">
    <property type="protein sequence ID" value="PZR79936.1"/>
    <property type="molecule type" value="Genomic_DNA"/>
</dbReference>
<feature type="transmembrane region" description="Helical" evidence="1">
    <location>
        <begin position="118"/>
        <end position="142"/>
    </location>
</feature>
<reference evidence="3 4" key="1">
    <citation type="journal article" date="2017" name="Nature">
        <title>Atmospheric trace gases support primary production in Antarctic desert surface soil.</title>
        <authorList>
            <person name="Ji M."/>
            <person name="Greening C."/>
            <person name="Vanwonterghem I."/>
            <person name="Carere C.R."/>
            <person name="Bay S.K."/>
            <person name="Steen J.A."/>
            <person name="Montgomery K."/>
            <person name="Lines T."/>
            <person name="Beardall J."/>
            <person name="van Dorst J."/>
            <person name="Snape I."/>
            <person name="Stott M.B."/>
            <person name="Hugenholtz P."/>
            <person name="Ferrari B.C."/>
        </authorList>
    </citation>
    <scope>NUCLEOTIDE SEQUENCE [LARGE SCALE GENOMIC DNA]</scope>
    <source>
        <strain evidence="3">RRmetagenome_bin12</strain>
    </source>
</reference>
<reference evidence="3" key="2">
    <citation type="submission" date="2018-05" db="EMBL/GenBank/DDBJ databases">
        <authorList>
            <person name="Ferrari B."/>
        </authorList>
    </citation>
    <scope>NUCLEOTIDE SEQUENCE</scope>
    <source>
        <strain evidence="3">RRmetagenome_bin12</strain>
    </source>
</reference>
<evidence type="ECO:0000313" key="2">
    <source>
        <dbReference type="EMBL" id="MBJ7594266.1"/>
    </source>
</evidence>
<dbReference type="AlphaFoldDB" id="A0A2W5ZAN9"/>
<keyword evidence="1" id="KW-0812">Transmembrane</keyword>
<comment type="caution">
    <text evidence="3">The sequence shown here is derived from an EMBL/GenBank/DDBJ whole genome shotgun (WGS) entry which is preliminary data.</text>
</comment>
<evidence type="ECO:0000313" key="5">
    <source>
        <dbReference type="Proteomes" id="UP000606991"/>
    </source>
</evidence>
<protein>
    <recommendedName>
        <fullName evidence="6">Type II secretion system protein GspF domain-containing protein</fullName>
    </recommendedName>
</protein>
<evidence type="ECO:0000313" key="3">
    <source>
        <dbReference type="EMBL" id="PZR79936.1"/>
    </source>
</evidence>
<feature type="transmembrane region" description="Helical" evidence="1">
    <location>
        <begin position="12"/>
        <end position="35"/>
    </location>
</feature>
<feature type="transmembrane region" description="Helical" evidence="1">
    <location>
        <begin position="272"/>
        <end position="291"/>
    </location>
</feature>
<organism evidence="3 4">
    <name type="scientific">Candidatus Aeolococcus gillhamiae</name>
    <dbReference type="NCBI Taxonomy" id="3127015"/>
    <lineage>
        <taxon>Bacteria</taxon>
        <taxon>Bacillati</taxon>
        <taxon>Candidatus Dormiibacterota</taxon>
        <taxon>Candidatus Dormibacteria</taxon>
        <taxon>Candidatus Aeolococcales</taxon>
        <taxon>Candidatus Aeolococcaceae</taxon>
        <taxon>Candidatus Aeolococcus</taxon>
    </lineage>
</organism>
<dbReference type="EMBL" id="JAEKNS010000059">
    <property type="protein sequence ID" value="MBJ7594266.1"/>
    <property type="molecule type" value="Genomic_DNA"/>
</dbReference>
<name>A0A2W5ZAN9_9BACT</name>
<evidence type="ECO:0008006" key="6">
    <source>
        <dbReference type="Google" id="ProtNLM"/>
    </source>
</evidence>
<dbReference type="Proteomes" id="UP000606991">
    <property type="component" value="Unassembled WGS sequence"/>
</dbReference>
<accession>A0A2W5ZAN9</accession>
<feature type="transmembrane region" description="Helical" evidence="1">
    <location>
        <begin position="94"/>
        <end position="112"/>
    </location>
</feature>
<evidence type="ECO:0000313" key="4">
    <source>
        <dbReference type="Proteomes" id="UP000248724"/>
    </source>
</evidence>
<keyword evidence="1" id="KW-0472">Membrane</keyword>
<reference evidence="2 5" key="3">
    <citation type="submission" date="2020-10" db="EMBL/GenBank/DDBJ databases">
        <title>Ca. Dormibacterota MAGs.</title>
        <authorList>
            <person name="Montgomery K."/>
        </authorList>
    </citation>
    <scope>NUCLEOTIDE SEQUENCE [LARGE SCALE GENOMIC DNA]</scope>
    <source>
        <strain evidence="2">SC8812_S17_18</strain>
    </source>
</reference>
<proteinExistence type="predicted"/>
<dbReference type="RefSeq" id="WP_337310307.1">
    <property type="nucleotide sequence ID" value="NZ_JAEKNS010000059.1"/>
</dbReference>